<evidence type="ECO:0000313" key="1">
    <source>
        <dbReference type="EMBL" id="KAF7116131.1"/>
    </source>
</evidence>
<dbReference type="Proteomes" id="UP000630445">
    <property type="component" value="Unassembled WGS sequence"/>
</dbReference>
<gene>
    <name evidence="1" type="ORF">CNMCM5793_004151</name>
    <name evidence="2" type="ORF">CNMCM6106_006195</name>
</gene>
<comment type="caution">
    <text evidence="1">The sequence shown here is derived from an EMBL/GenBank/DDBJ whole genome shotgun (WGS) entry which is preliminary data.</text>
</comment>
<dbReference type="PANTHER" id="PTHR33481:SF1">
    <property type="entry name" value="ENDONUCLEASE_EXONUCLEASE_PHOSPHATASE DOMAIN-CONTAINING PROTEIN-RELATED"/>
    <property type="match status" value="1"/>
</dbReference>
<dbReference type="Proteomes" id="UP000662466">
    <property type="component" value="Unassembled WGS sequence"/>
</dbReference>
<dbReference type="OrthoDB" id="4506144at2759"/>
<evidence type="ECO:0008006" key="4">
    <source>
        <dbReference type="Google" id="ProtNLM"/>
    </source>
</evidence>
<dbReference type="PANTHER" id="PTHR33481">
    <property type="entry name" value="REVERSE TRANSCRIPTASE"/>
    <property type="match status" value="1"/>
</dbReference>
<protein>
    <recommendedName>
        <fullName evidence="4">Reverse transcriptase domain-containing protein</fullName>
    </recommendedName>
</protein>
<reference evidence="1" key="1">
    <citation type="submission" date="2020-06" db="EMBL/GenBank/DDBJ databases">
        <title>Draft genome sequences of strains closely related to Aspergillus parafelis and Aspergillus hiratsukae.</title>
        <authorList>
            <person name="Dos Santos R.A.C."/>
            <person name="Rivero-Menendez O."/>
            <person name="Steenwyk J.L."/>
            <person name="Mead M.E."/>
            <person name="Goldman G.H."/>
            <person name="Alastruey-Izquierdo A."/>
            <person name="Rokas A."/>
        </authorList>
    </citation>
    <scope>NUCLEOTIDE SEQUENCE</scope>
    <source>
        <strain evidence="1">CNM-CM5793</strain>
        <strain evidence="2">CNM-CM6106</strain>
    </source>
</reference>
<dbReference type="EMBL" id="JACBAF010002280">
    <property type="protein sequence ID" value="KAF7159110.1"/>
    <property type="molecule type" value="Genomic_DNA"/>
</dbReference>
<proteinExistence type="predicted"/>
<name>A0A8H6P2S5_9EURO</name>
<keyword evidence="3" id="KW-1185">Reference proteome</keyword>
<evidence type="ECO:0000313" key="3">
    <source>
        <dbReference type="Proteomes" id="UP000630445"/>
    </source>
</evidence>
<evidence type="ECO:0000313" key="2">
    <source>
        <dbReference type="EMBL" id="KAF7159110.1"/>
    </source>
</evidence>
<dbReference type="EMBL" id="JACBAD010002106">
    <property type="protein sequence ID" value="KAF7116131.1"/>
    <property type="molecule type" value="Genomic_DNA"/>
</dbReference>
<accession>A0A8H6P2S5</accession>
<dbReference type="AlphaFoldDB" id="A0A8H6P2S5"/>
<organism evidence="1 3">
    <name type="scientific">Aspergillus hiratsukae</name>
    <dbReference type="NCBI Taxonomy" id="1194566"/>
    <lineage>
        <taxon>Eukaryota</taxon>
        <taxon>Fungi</taxon>
        <taxon>Dikarya</taxon>
        <taxon>Ascomycota</taxon>
        <taxon>Pezizomycotina</taxon>
        <taxon>Eurotiomycetes</taxon>
        <taxon>Eurotiomycetidae</taxon>
        <taxon>Eurotiales</taxon>
        <taxon>Aspergillaceae</taxon>
        <taxon>Aspergillus</taxon>
        <taxon>Aspergillus subgen. Fumigati</taxon>
    </lineage>
</organism>
<sequence>MWRLAKWARKRDGAYEKGLTPSLQIQDRQTQGELAETVDQKAEAFRVTFFQQPPLADLSDIVSFNYLQPIEFPPITAQKIQEAVRTAKAGKASGEDGILNSLWHKLIDIPLILQVLGQLFNACMRARFNPSHFQHPITVVLRKEGKSDYQLAESYRPVALLNALGKFVEAVVAQRISYAVETEGLLPRTHLGGRRGNSTDHAIQNIIDRIKLAWGRRNRWWSLTPQPQTTTPWTARPMGKGLLDKSNHKDSYARGHLRSNPDTEGTRAGSPVSPILYLIYNADLIENCGRGVTSNGWVDDVCFMAKGDSERETTQETQICLPKG</sequence>